<dbReference type="PANTHER" id="PTHR48099">
    <property type="entry name" value="C-1-TETRAHYDROFOLATE SYNTHASE, CYTOPLASMIC-RELATED"/>
    <property type="match status" value="1"/>
</dbReference>
<keyword evidence="3 9" id="KW-0658">Purine biosynthesis</keyword>
<dbReference type="EMBL" id="PEZJ01000005">
    <property type="protein sequence ID" value="PIS14158.1"/>
    <property type="molecule type" value="Genomic_DNA"/>
</dbReference>
<comment type="caution">
    <text evidence="12">The sequence shown here is derived from an EMBL/GenBank/DDBJ whole genome shotgun (WGS) entry which is preliminary data.</text>
</comment>
<evidence type="ECO:0000256" key="8">
    <source>
        <dbReference type="ARBA" id="ARBA00023268"/>
    </source>
</evidence>
<dbReference type="EC" id="3.5.4.9" evidence="9"/>
<evidence type="ECO:0000256" key="1">
    <source>
        <dbReference type="ARBA" id="ARBA00004777"/>
    </source>
</evidence>
<keyword evidence="2 9" id="KW-0554">One-carbon metabolism</keyword>
<evidence type="ECO:0000256" key="6">
    <source>
        <dbReference type="ARBA" id="ARBA00023002"/>
    </source>
</evidence>
<keyword evidence="9" id="KW-0368">Histidine biosynthesis</keyword>
<dbReference type="GO" id="GO:0004477">
    <property type="term" value="F:methenyltetrahydrofolate cyclohydrolase activity"/>
    <property type="evidence" value="ECO:0007669"/>
    <property type="project" value="UniProtKB-UniRule"/>
</dbReference>
<keyword evidence="8 9" id="KW-0511">Multifunctional enzyme</keyword>
<comment type="subunit">
    <text evidence="9">Homodimer.</text>
</comment>
<dbReference type="GO" id="GO:0000105">
    <property type="term" value="P:L-histidine biosynthetic process"/>
    <property type="evidence" value="ECO:0007669"/>
    <property type="project" value="UniProtKB-KW"/>
</dbReference>
<dbReference type="InterPro" id="IPR020631">
    <property type="entry name" value="THF_DH/CycHdrlase_NAD-bd_dom"/>
</dbReference>
<dbReference type="SUPFAM" id="SSF51735">
    <property type="entry name" value="NAD(P)-binding Rossmann-fold domains"/>
    <property type="match status" value="1"/>
</dbReference>
<dbReference type="InterPro" id="IPR020630">
    <property type="entry name" value="THF_DH/CycHdrlase_cat_dom"/>
</dbReference>
<keyword evidence="9" id="KW-0028">Amino-acid biosynthesis</keyword>
<keyword evidence="4 9" id="KW-0378">Hydrolase</keyword>
<feature type="domain" description="Tetrahydrofolate dehydrogenase/cyclohydrolase catalytic" evidence="10">
    <location>
        <begin position="6"/>
        <end position="120"/>
    </location>
</feature>
<evidence type="ECO:0000256" key="9">
    <source>
        <dbReference type="HAMAP-Rule" id="MF_01576"/>
    </source>
</evidence>
<dbReference type="UniPathway" id="UPA00193"/>
<comment type="caution">
    <text evidence="9">Lacks conserved residue(s) required for the propagation of feature annotation.</text>
</comment>
<evidence type="ECO:0000256" key="7">
    <source>
        <dbReference type="ARBA" id="ARBA00023167"/>
    </source>
</evidence>
<dbReference type="HAMAP" id="MF_01576">
    <property type="entry name" value="THF_DHG_CYH"/>
    <property type="match status" value="1"/>
</dbReference>
<sequence length="280" mass="30348">MTLIFDGRKLAAEKERKLALAVAEFKKAHGFSPKLVSILIGDNPASVKYLAIKKAVGERVGMVVEEVKFGEEVEPTAITALIEAKNKETRVHGIMIQMPIPKKFSIFNFQFSIAPDKDVDCLTAENLRLLAEGRPRFLPATTAAIMAVIDHFSRIGDTIPIQDQKIMVVGNRGFVGESLFAYLQGQKLNVVGVDKEVADLGSIIRQADILISCTGRPGLIKKEMVKKGAAVIDVGYPRADVDFAEVAKIASFITPVPGGVGPLTVISLLENVLLVANHLF</sequence>
<dbReference type="AlphaFoldDB" id="A0A2H0WQE7"/>
<evidence type="ECO:0000256" key="3">
    <source>
        <dbReference type="ARBA" id="ARBA00022755"/>
    </source>
</evidence>
<dbReference type="InterPro" id="IPR046346">
    <property type="entry name" value="Aminoacid_DH-like_N_sf"/>
</dbReference>
<dbReference type="GO" id="GO:0035999">
    <property type="term" value="P:tetrahydrofolate interconversion"/>
    <property type="evidence" value="ECO:0007669"/>
    <property type="project" value="UniProtKB-UniRule"/>
</dbReference>
<evidence type="ECO:0000256" key="2">
    <source>
        <dbReference type="ARBA" id="ARBA00022563"/>
    </source>
</evidence>
<keyword evidence="7 9" id="KW-0486">Methionine biosynthesis</keyword>
<dbReference type="GO" id="GO:0004488">
    <property type="term" value="F:methylenetetrahydrofolate dehydrogenase (NADP+) activity"/>
    <property type="evidence" value="ECO:0007669"/>
    <property type="project" value="UniProtKB-UniRule"/>
</dbReference>
<dbReference type="Proteomes" id="UP000230033">
    <property type="component" value="Unassembled WGS sequence"/>
</dbReference>
<name>A0A2H0WQE7_9BACT</name>
<comment type="catalytic activity">
    <reaction evidence="9">
        <text>(6R)-5,10-methenyltetrahydrofolate + H2O = (6R)-10-formyltetrahydrofolate + H(+)</text>
        <dbReference type="Rhea" id="RHEA:23700"/>
        <dbReference type="ChEBI" id="CHEBI:15377"/>
        <dbReference type="ChEBI" id="CHEBI:15378"/>
        <dbReference type="ChEBI" id="CHEBI:57455"/>
        <dbReference type="ChEBI" id="CHEBI:195366"/>
        <dbReference type="EC" id="3.5.4.9"/>
    </reaction>
</comment>
<accession>A0A2H0WQE7</accession>
<dbReference type="InterPro" id="IPR036291">
    <property type="entry name" value="NAD(P)-bd_dom_sf"/>
</dbReference>
<dbReference type="PRINTS" id="PR00085">
    <property type="entry name" value="THFDHDRGNASE"/>
</dbReference>
<evidence type="ECO:0000313" key="12">
    <source>
        <dbReference type="EMBL" id="PIS14158.1"/>
    </source>
</evidence>
<proteinExistence type="inferred from homology"/>
<dbReference type="GO" id="GO:0009086">
    <property type="term" value="P:methionine biosynthetic process"/>
    <property type="evidence" value="ECO:0007669"/>
    <property type="project" value="UniProtKB-KW"/>
</dbReference>
<dbReference type="InterPro" id="IPR000672">
    <property type="entry name" value="THF_DH/CycHdrlase"/>
</dbReference>
<dbReference type="GO" id="GO:0006164">
    <property type="term" value="P:purine nucleotide biosynthetic process"/>
    <property type="evidence" value="ECO:0007669"/>
    <property type="project" value="UniProtKB-KW"/>
</dbReference>
<keyword evidence="5 9" id="KW-0521">NADP</keyword>
<evidence type="ECO:0000256" key="4">
    <source>
        <dbReference type="ARBA" id="ARBA00022801"/>
    </source>
</evidence>
<evidence type="ECO:0000256" key="5">
    <source>
        <dbReference type="ARBA" id="ARBA00022857"/>
    </source>
</evidence>
<dbReference type="Pfam" id="PF02882">
    <property type="entry name" value="THF_DHG_CYH_C"/>
    <property type="match status" value="1"/>
</dbReference>
<comment type="catalytic activity">
    <reaction evidence="9">
        <text>(6R)-5,10-methylene-5,6,7,8-tetrahydrofolate + NADP(+) = (6R)-5,10-methenyltetrahydrofolate + NADPH</text>
        <dbReference type="Rhea" id="RHEA:22812"/>
        <dbReference type="ChEBI" id="CHEBI:15636"/>
        <dbReference type="ChEBI" id="CHEBI:57455"/>
        <dbReference type="ChEBI" id="CHEBI:57783"/>
        <dbReference type="ChEBI" id="CHEBI:58349"/>
        <dbReference type="EC" id="1.5.1.5"/>
    </reaction>
</comment>
<dbReference type="EC" id="1.5.1.5" evidence="9"/>
<comment type="similarity">
    <text evidence="9">Belongs to the tetrahydrofolate dehydrogenase/cyclohydrolase family.</text>
</comment>
<dbReference type="Gene3D" id="3.40.50.720">
    <property type="entry name" value="NAD(P)-binding Rossmann-like Domain"/>
    <property type="match status" value="1"/>
</dbReference>
<evidence type="ECO:0000259" key="10">
    <source>
        <dbReference type="Pfam" id="PF00763"/>
    </source>
</evidence>
<protein>
    <recommendedName>
        <fullName evidence="9">Bifunctional protein FolD</fullName>
    </recommendedName>
    <domain>
        <recommendedName>
            <fullName evidence="9">Methylenetetrahydrofolate dehydrogenase</fullName>
            <ecNumber evidence="9">1.5.1.5</ecNumber>
        </recommendedName>
    </domain>
    <domain>
        <recommendedName>
            <fullName evidence="9">Methenyltetrahydrofolate cyclohydrolase</fullName>
            <ecNumber evidence="9">3.5.4.9</ecNumber>
        </recommendedName>
    </domain>
</protein>
<evidence type="ECO:0000313" key="13">
    <source>
        <dbReference type="Proteomes" id="UP000230033"/>
    </source>
</evidence>
<dbReference type="Pfam" id="PF00763">
    <property type="entry name" value="THF_DHG_CYH"/>
    <property type="match status" value="1"/>
</dbReference>
<dbReference type="PANTHER" id="PTHR48099:SF5">
    <property type="entry name" value="C-1-TETRAHYDROFOLATE SYNTHASE, CYTOPLASMIC"/>
    <property type="match status" value="1"/>
</dbReference>
<dbReference type="SUPFAM" id="SSF53223">
    <property type="entry name" value="Aminoacid dehydrogenase-like, N-terminal domain"/>
    <property type="match status" value="1"/>
</dbReference>
<dbReference type="Gene3D" id="3.40.50.10860">
    <property type="entry name" value="Leucine Dehydrogenase, chain A, domain 1"/>
    <property type="match status" value="1"/>
</dbReference>
<dbReference type="GO" id="GO:0005829">
    <property type="term" value="C:cytosol"/>
    <property type="evidence" value="ECO:0007669"/>
    <property type="project" value="TreeGrafter"/>
</dbReference>
<comment type="pathway">
    <text evidence="1 9">One-carbon metabolism; tetrahydrofolate interconversion.</text>
</comment>
<organism evidence="12 13">
    <name type="scientific">Candidatus Shapirobacteria bacterium CG09_land_8_20_14_0_10_47_13</name>
    <dbReference type="NCBI Taxonomy" id="1974481"/>
    <lineage>
        <taxon>Bacteria</taxon>
        <taxon>Candidatus Shapironibacteriota</taxon>
    </lineage>
</organism>
<comment type="function">
    <text evidence="9">Catalyzes the oxidation of 5,10-methylenetetrahydrofolate to 5,10-methenyltetrahydrofolate and then the hydrolysis of 5,10-methenyltetrahydrofolate to 10-formyltetrahydrofolate.</text>
</comment>
<keyword evidence="6 9" id="KW-0560">Oxidoreductase</keyword>
<feature type="domain" description="Tetrahydrofolate dehydrogenase/cyclohydrolase NAD(P)-binding" evidence="11">
    <location>
        <begin position="139"/>
        <end position="277"/>
    </location>
</feature>
<reference evidence="13" key="1">
    <citation type="submission" date="2017-09" db="EMBL/GenBank/DDBJ databases">
        <title>Depth-based differentiation of microbial function through sediment-hosted aquifers and enrichment of novel symbionts in the deep terrestrial subsurface.</title>
        <authorList>
            <person name="Probst A.J."/>
            <person name="Ladd B."/>
            <person name="Jarett J.K."/>
            <person name="Geller-Mcgrath D.E."/>
            <person name="Sieber C.M.K."/>
            <person name="Emerson J.B."/>
            <person name="Anantharaman K."/>
            <person name="Thomas B.C."/>
            <person name="Malmstrom R."/>
            <person name="Stieglmeier M."/>
            <person name="Klingl A."/>
            <person name="Woyke T."/>
            <person name="Ryan C.M."/>
            <person name="Banfield J.F."/>
        </authorList>
    </citation>
    <scope>NUCLEOTIDE SEQUENCE [LARGE SCALE GENOMIC DNA]</scope>
</reference>
<evidence type="ECO:0000259" key="11">
    <source>
        <dbReference type="Pfam" id="PF02882"/>
    </source>
</evidence>
<gene>
    <name evidence="9" type="primary">folD</name>
    <name evidence="12" type="ORF">COT65_00375</name>
</gene>